<dbReference type="GO" id="GO:0004527">
    <property type="term" value="F:exonuclease activity"/>
    <property type="evidence" value="ECO:0007669"/>
    <property type="project" value="UniProtKB-KW"/>
</dbReference>
<evidence type="ECO:0000313" key="3">
    <source>
        <dbReference type="EMBL" id="PKU87051.1"/>
    </source>
</evidence>
<feature type="compositionally biased region" description="Polar residues" evidence="1">
    <location>
        <begin position="305"/>
        <end position="317"/>
    </location>
</feature>
<protein>
    <submittedName>
        <fullName evidence="3">RNA exonuclease 1</fullName>
    </submittedName>
</protein>
<evidence type="ECO:0000313" key="4">
    <source>
        <dbReference type="Proteomes" id="UP000233837"/>
    </source>
</evidence>
<feature type="region of interest" description="Disordered" evidence="1">
    <location>
        <begin position="387"/>
        <end position="409"/>
    </location>
</feature>
<dbReference type="Pfam" id="PF14111">
    <property type="entry name" value="DUF4283"/>
    <property type="match status" value="1"/>
</dbReference>
<dbReference type="PANTHER" id="PTHR31286">
    <property type="entry name" value="GLYCINE-RICH CELL WALL STRUCTURAL PROTEIN 1.8-LIKE"/>
    <property type="match status" value="1"/>
</dbReference>
<dbReference type="PANTHER" id="PTHR31286:SF180">
    <property type="entry name" value="OS10G0362600 PROTEIN"/>
    <property type="match status" value="1"/>
</dbReference>
<keyword evidence="3" id="KW-0269">Exonuclease</keyword>
<accession>A0A2I0XGL3</accession>
<keyword evidence="4" id="KW-1185">Reference proteome</keyword>
<keyword evidence="3" id="KW-0378">Hydrolase</keyword>
<feature type="compositionally biased region" description="Basic residues" evidence="1">
    <location>
        <begin position="455"/>
        <end position="471"/>
    </location>
</feature>
<name>A0A2I0XGL3_9ASPA</name>
<reference evidence="3 4" key="1">
    <citation type="journal article" date="2016" name="Sci. Rep.">
        <title>The Dendrobium catenatum Lindl. genome sequence provides insights into polysaccharide synthase, floral development and adaptive evolution.</title>
        <authorList>
            <person name="Zhang G.Q."/>
            <person name="Xu Q."/>
            <person name="Bian C."/>
            <person name="Tsai W.C."/>
            <person name="Yeh C.M."/>
            <person name="Liu K.W."/>
            <person name="Yoshida K."/>
            <person name="Zhang L.S."/>
            <person name="Chang S.B."/>
            <person name="Chen F."/>
            <person name="Shi Y."/>
            <person name="Su Y.Y."/>
            <person name="Zhang Y.Q."/>
            <person name="Chen L.J."/>
            <person name="Yin Y."/>
            <person name="Lin M."/>
            <person name="Huang H."/>
            <person name="Deng H."/>
            <person name="Wang Z.W."/>
            <person name="Zhu S.L."/>
            <person name="Zhao X."/>
            <person name="Deng C."/>
            <person name="Niu S.C."/>
            <person name="Huang J."/>
            <person name="Wang M."/>
            <person name="Liu G.H."/>
            <person name="Yang H.J."/>
            <person name="Xiao X.J."/>
            <person name="Hsiao Y.Y."/>
            <person name="Wu W.L."/>
            <person name="Chen Y.Y."/>
            <person name="Mitsuda N."/>
            <person name="Ohme-Takagi M."/>
            <person name="Luo Y.B."/>
            <person name="Van de Peer Y."/>
            <person name="Liu Z.J."/>
        </authorList>
    </citation>
    <scope>NUCLEOTIDE SEQUENCE [LARGE SCALE GENOMIC DNA]</scope>
    <source>
        <tissue evidence="3">The whole plant</tissue>
    </source>
</reference>
<organism evidence="3 4">
    <name type="scientific">Dendrobium catenatum</name>
    <dbReference type="NCBI Taxonomy" id="906689"/>
    <lineage>
        <taxon>Eukaryota</taxon>
        <taxon>Viridiplantae</taxon>
        <taxon>Streptophyta</taxon>
        <taxon>Embryophyta</taxon>
        <taxon>Tracheophyta</taxon>
        <taxon>Spermatophyta</taxon>
        <taxon>Magnoliopsida</taxon>
        <taxon>Liliopsida</taxon>
        <taxon>Asparagales</taxon>
        <taxon>Orchidaceae</taxon>
        <taxon>Epidendroideae</taxon>
        <taxon>Malaxideae</taxon>
        <taxon>Dendrobiinae</taxon>
        <taxon>Dendrobium</taxon>
    </lineage>
</organism>
<dbReference type="STRING" id="906689.A0A2I0XGL3"/>
<feature type="region of interest" description="Disordered" evidence="1">
    <location>
        <begin position="422"/>
        <end position="471"/>
    </location>
</feature>
<dbReference type="InterPro" id="IPR025558">
    <property type="entry name" value="DUF4283"/>
</dbReference>
<evidence type="ECO:0000256" key="1">
    <source>
        <dbReference type="SAM" id="MobiDB-lite"/>
    </source>
</evidence>
<feature type="region of interest" description="Disordered" evidence="1">
    <location>
        <begin position="260"/>
        <end position="317"/>
    </location>
</feature>
<proteinExistence type="predicted"/>
<dbReference type="EMBL" id="KZ501900">
    <property type="protein sequence ID" value="PKU87051.1"/>
    <property type="molecule type" value="Genomic_DNA"/>
</dbReference>
<feature type="compositionally biased region" description="Low complexity" evidence="1">
    <location>
        <begin position="390"/>
        <end position="409"/>
    </location>
</feature>
<feature type="domain" description="DUF4283" evidence="2">
    <location>
        <begin position="66"/>
        <end position="148"/>
    </location>
</feature>
<evidence type="ECO:0000259" key="2">
    <source>
        <dbReference type="Pfam" id="PF14111"/>
    </source>
</evidence>
<dbReference type="Proteomes" id="UP000233837">
    <property type="component" value="Unassembled WGS sequence"/>
</dbReference>
<dbReference type="AlphaFoldDB" id="A0A2I0XGL3"/>
<dbReference type="InterPro" id="IPR040256">
    <property type="entry name" value="At4g02000-like"/>
</dbReference>
<reference evidence="3 4" key="2">
    <citation type="journal article" date="2017" name="Nature">
        <title>The Apostasia genome and the evolution of orchids.</title>
        <authorList>
            <person name="Zhang G.Q."/>
            <person name="Liu K.W."/>
            <person name="Li Z."/>
            <person name="Lohaus R."/>
            <person name="Hsiao Y.Y."/>
            <person name="Niu S.C."/>
            <person name="Wang J.Y."/>
            <person name="Lin Y.C."/>
            <person name="Xu Q."/>
            <person name="Chen L.J."/>
            <person name="Yoshida K."/>
            <person name="Fujiwara S."/>
            <person name="Wang Z.W."/>
            <person name="Zhang Y.Q."/>
            <person name="Mitsuda N."/>
            <person name="Wang M."/>
            <person name="Liu G.H."/>
            <person name="Pecoraro L."/>
            <person name="Huang H.X."/>
            <person name="Xiao X.J."/>
            <person name="Lin M."/>
            <person name="Wu X.Y."/>
            <person name="Wu W.L."/>
            <person name="Chen Y.Y."/>
            <person name="Chang S.B."/>
            <person name="Sakamoto S."/>
            <person name="Ohme-Takagi M."/>
            <person name="Yagi M."/>
            <person name="Zeng S.J."/>
            <person name="Shen C.Y."/>
            <person name="Yeh C.M."/>
            <person name="Luo Y.B."/>
            <person name="Tsai W.C."/>
            <person name="Van de Peer Y."/>
            <person name="Liu Z.J."/>
        </authorList>
    </citation>
    <scope>NUCLEOTIDE SEQUENCE [LARGE SCALE GENOMIC DNA]</scope>
    <source>
        <tissue evidence="3">The whole plant</tissue>
    </source>
</reference>
<feature type="compositionally biased region" description="Polar residues" evidence="1">
    <location>
        <begin position="260"/>
        <end position="272"/>
    </location>
</feature>
<keyword evidence="3" id="KW-0540">Nuclease</keyword>
<sequence length="471" mass="52076">METSLLSSDFPPLSSTGVVAPASLRNWNQICAPSNSSAPKVFNFSHHPSEPEIIPFSNEKLAKGGDEWSLCLVGYSIGRRPFYEALLGVINKTWSLKGSLQFLSLSDGFFLLRFSCVEDFDMAWSKGVWFLLGKPFVMQKWHPKFNPKQENFSEVPIWVKIHDLPLSCWNSEGISRIASKIGVPLAADQLTEQKTRLTFARICVLVDCNATYPDVIKVSLDGDVVELKVQYEWRPVPCEHCKSLVHYSSLCPKIPSPAGTDSRTQFSNYRGRSNSKKPTNRVPSRPHTASRPPRSESKPKEPVVTTITTDNTPSSFIPSHTNSIGLPLHYQAHSPPPSTSKINTESSLKTVEKQNIAIPPHSGSSKEDLLDVAIVASIPNLNIPTEEISESSSSRLTITTKPSTSITSPNKFEILNSQIETEQQDSMVVSNDEVVIPQKQTEKSKKQTSSDNSKKSAKGKQSKKSHSKANS</sequence>
<gene>
    <name evidence="3" type="ORF">MA16_Dca025343</name>
</gene>